<keyword evidence="13" id="KW-1185">Reference proteome</keyword>
<feature type="compositionally biased region" description="Polar residues" evidence="10">
    <location>
        <begin position="343"/>
        <end position="368"/>
    </location>
</feature>
<evidence type="ECO:0000259" key="11">
    <source>
        <dbReference type="PROSITE" id="PS50884"/>
    </source>
</evidence>
<dbReference type="Pfam" id="PF02701">
    <property type="entry name" value="Zn_ribbon_Dof"/>
    <property type="match status" value="1"/>
</dbReference>
<dbReference type="InterPro" id="IPR045174">
    <property type="entry name" value="Dof"/>
</dbReference>
<dbReference type="PROSITE" id="PS01361">
    <property type="entry name" value="ZF_DOF_1"/>
    <property type="match status" value="1"/>
</dbReference>
<keyword evidence="6 9" id="KW-0804">Transcription</keyword>
<sequence>MSALPRNKSQSLEAFASSTTLIATSAALSHVANSDTEHSPPELFPTTQVVLNGTGTPEHACLMCMSAYTCISKISISSTVVHLKQTRACILALGVHTNLQHYMIITSFRMETGWKGSAELSPSCPRCGSSNTKFCYYNNYSLTQPRYFCKGCRRYWTKGGSLRNVPVGGGCRKNRRGKSLRLSSNDHHSKSFGYGGLPNNSVRHPYIHKGNSSTESSSSPTIPDGSHIDLALVYAKFLNPQQDSKSDCEGPEFTSEFDPSLIFPTISNTNLGPSSRLSEENDLAGCLTISDFSTEAPLSDNDHLMYCYSLDSAHKHQDHQDRTEHRTSNDTSSFNLPPLPGQETASQETLWSNSHMMGNHSLGMSQQPVLGPETQDPNVLFGNWSPFDLSSDDTFSRS</sequence>
<dbReference type="Proteomes" id="UP000326939">
    <property type="component" value="Chromosome 6"/>
</dbReference>
<feature type="domain" description="Dof-type" evidence="11">
    <location>
        <begin position="122"/>
        <end position="176"/>
    </location>
</feature>
<organism evidence="12 13">
    <name type="scientific">Salix brachista</name>
    <dbReference type="NCBI Taxonomy" id="2182728"/>
    <lineage>
        <taxon>Eukaryota</taxon>
        <taxon>Viridiplantae</taxon>
        <taxon>Streptophyta</taxon>
        <taxon>Embryophyta</taxon>
        <taxon>Tracheophyta</taxon>
        <taxon>Spermatophyta</taxon>
        <taxon>Magnoliopsida</taxon>
        <taxon>eudicotyledons</taxon>
        <taxon>Gunneridae</taxon>
        <taxon>Pentapetalae</taxon>
        <taxon>rosids</taxon>
        <taxon>fabids</taxon>
        <taxon>Malpighiales</taxon>
        <taxon>Salicaceae</taxon>
        <taxon>Saliceae</taxon>
        <taxon>Salix</taxon>
    </lineage>
</organism>
<evidence type="ECO:0000256" key="3">
    <source>
        <dbReference type="ARBA" id="ARBA00022833"/>
    </source>
</evidence>
<reference evidence="13" key="1">
    <citation type="journal article" date="2019" name="Gigascience">
        <title>De novo genome assembly of the endangered Acer yangbiense, a plant species with extremely small populations endemic to Yunnan Province, China.</title>
        <authorList>
            <person name="Yang J."/>
            <person name="Wariss H.M."/>
            <person name="Tao L."/>
            <person name="Zhang R."/>
            <person name="Yun Q."/>
            <person name="Hollingsworth P."/>
            <person name="Dao Z."/>
            <person name="Luo G."/>
            <person name="Guo H."/>
            <person name="Ma Y."/>
            <person name="Sun W."/>
        </authorList>
    </citation>
    <scope>NUCLEOTIDE SEQUENCE [LARGE SCALE GENOMIC DNA]</scope>
    <source>
        <strain evidence="13">cv. br00</strain>
    </source>
</reference>
<evidence type="ECO:0000313" key="12">
    <source>
        <dbReference type="EMBL" id="KAB5552926.1"/>
    </source>
</evidence>
<evidence type="ECO:0000256" key="7">
    <source>
        <dbReference type="ARBA" id="ARBA00023242"/>
    </source>
</evidence>
<name>A0A5N5MFN1_9ROSI</name>
<evidence type="ECO:0000256" key="2">
    <source>
        <dbReference type="ARBA" id="ARBA00022771"/>
    </source>
</evidence>
<feature type="region of interest" description="Disordered" evidence="10">
    <location>
        <begin position="317"/>
        <end position="398"/>
    </location>
</feature>
<keyword evidence="2 8" id="KW-0863">Zinc-finger</keyword>
<evidence type="ECO:0000256" key="4">
    <source>
        <dbReference type="ARBA" id="ARBA00023015"/>
    </source>
</evidence>
<keyword evidence="1 9" id="KW-0479">Metal-binding</keyword>
<evidence type="ECO:0000256" key="5">
    <source>
        <dbReference type="ARBA" id="ARBA00023125"/>
    </source>
</evidence>
<keyword evidence="7 8" id="KW-0539">Nucleus</keyword>
<dbReference type="PROSITE" id="PS50884">
    <property type="entry name" value="ZF_DOF_2"/>
    <property type="match status" value="1"/>
</dbReference>
<comment type="function">
    <text evidence="9">Transcription factor that binds specifically to a 5'-AA[AG]G-3' consensus core sequence.</text>
</comment>
<keyword evidence="5 8" id="KW-0238">DNA-binding</keyword>
<feature type="compositionally biased region" description="Basic and acidic residues" evidence="10">
    <location>
        <begin position="317"/>
        <end position="328"/>
    </location>
</feature>
<dbReference type="AlphaFoldDB" id="A0A5N5MFN1"/>
<dbReference type="EMBL" id="VDCV01000006">
    <property type="protein sequence ID" value="KAB5552926.1"/>
    <property type="molecule type" value="Genomic_DNA"/>
</dbReference>
<comment type="subcellular location">
    <subcellularLocation>
        <location evidence="8 9">Nucleus</location>
    </subcellularLocation>
</comment>
<proteinExistence type="predicted"/>
<keyword evidence="4 9" id="KW-0805">Transcription regulation</keyword>
<dbReference type="GO" id="GO:0008270">
    <property type="term" value="F:zinc ion binding"/>
    <property type="evidence" value="ECO:0007669"/>
    <property type="project" value="UniProtKB-KW"/>
</dbReference>
<evidence type="ECO:0000256" key="6">
    <source>
        <dbReference type="ARBA" id="ARBA00023163"/>
    </source>
</evidence>
<dbReference type="GO" id="GO:0003700">
    <property type="term" value="F:DNA-binding transcription factor activity"/>
    <property type="evidence" value="ECO:0007669"/>
    <property type="project" value="UniProtKB-UniRule"/>
</dbReference>
<dbReference type="GO" id="GO:0003677">
    <property type="term" value="F:DNA binding"/>
    <property type="evidence" value="ECO:0007669"/>
    <property type="project" value="UniProtKB-UniRule"/>
</dbReference>
<evidence type="ECO:0000256" key="1">
    <source>
        <dbReference type="ARBA" id="ARBA00022723"/>
    </source>
</evidence>
<protein>
    <recommendedName>
        <fullName evidence="9">Dof zinc finger protein</fullName>
    </recommendedName>
</protein>
<dbReference type="InterPro" id="IPR003851">
    <property type="entry name" value="Znf_Dof"/>
</dbReference>
<comment type="caution">
    <text evidence="12">The sequence shown here is derived from an EMBL/GenBank/DDBJ whole genome shotgun (WGS) entry which is preliminary data.</text>
</comment>
<evidence type="ECO:0000256" key="8">
    <source>
        <dbReference type="PROSITE-ProRule" id="PRU00071"/>
    </source>
</evidence>
<keyword evidence="3 9" id="KW-0862">Zinc</keyword>
<evidence type="ECO:0000256" key="10">
    <source>
        <dbReference type="SAM" id="MobiDB-lite"/>
    </source>
</evidence>
<gene>
    <name evidence="12" type="ORF">DKX38_010237</name>
</gene>
<evidence type="ECO:0000313" key="13">
    <source>
        <dbReference type="Proteomes" id="UP000326939"/>
    </source>
</evidence>
<accession>A0A5N5MFN1</accession>
<dbReference type="PANTHER" id="PTHR31992">
    <property type="entry name" value="DOF ZINC FINGER PROTEIN DOF1.4-RELATED"/>
    <property type="match status" value="1"/>
</dbReference>
<evidence type="ECO:0000256" key="9">
    <source>
        <dbReference type="RuleBase" id="RU369094"/>
    </source>
</evidence>
<dbReference type="PANTHER" id="PTHR31992:SF111">
    <property type="entry name" value="DOF ZINC FINGER PROTEIN DOF3.5"/>
    <property type="match status" value="1"/>
</dbReference>
<dbReference type="GO" id="GO:0005634">
    <property type="term" value="C:nucleus"/>
    <property type="evidence" value="ECO:0007669"/>
    <property type="project" value="UniProtKB-SubCell"/>
</dbReference>